<dbReference type="PROSITE" id="PS00482">
    <property type="entry name" value="DIHYDROOROTASE_1"/>
    <property type="match status" value="1"/>
</dbReference>
<keyword evidence="8 9" id="KW-0665">Pyrimidine biosynthesis</keyword>
<evidence type="ECO:0000256" key="9">
    <source>
        <dbReference type="HAMAP-Rule" id="MF_00219"/>
    </source>
</evidence>
<evidence type="ECO:0000313" key="12">
    <source>
        <dbReference type="EMBL" id="MDN0075052.1"/>
    </source>
</evidence>
<dbReference type="InterPro" id="IPR006680">
    <property type="entry name" value="Amidohydro-rel"/>
</dbReference>
<dbReference type="PIRSF" id="PIRSF001237">
    <property type="entry name" value="DHOdimr"/>
    <property type="match status" value="1"/>
</dbReference>
<feature type="binding site" evidence="9">
    <location>
        <position position="135"/>
    </location>
    <ligand>
        <name>Zn(2+)</name>
        <dbReference type="ChEBI" id="CHEBI:29105"/>
        <label>2</label>
    </ligand>
</feature>
<keyword evidence="13" id="KW-1185">Reference proteome</keyword>
<comment type="similarity">
    <text evidence="3 9 10">Belongs to the metallo-dependent hydrolases superfamily. DHOase family. Class II DHOase subfamily.</text>
</comment>
<feature type="binding site" evidence="9">
    <location>
        <begin position="14"/>
        <end position="16"/>
    </location>
    <ligand>
        <name>substrate</name>
    </ligand>
</feature>
<dbReference type="CDD" id="cd01294">
    <property type="entry name" value="DHOase"/>
    <property type="match status" value="1"/>
</dbReference>
<evidence type="ECO:0000256" key="1">
    <source>
        <dbReference type="ARBA" id="ARBA00002368"/>
    </source>
</evidence>
<dbReference type="GO" id="GO:0004151">
    <property type="term" value="F:dihydroorotase activity"/>
    <property type="evidence" value="ECO:0007669"/>
    <property type="project" value="UniProtKB-EC"/>
</dbReference>
<dbReference type="PROSITE" id="PS00483">
    <property type="entry name" value="DIHYDROOROTASE_2"/>
    <property type="match status" value="1"/>
</dbReference>
<keyword evidence="5 9" id="KW-0479">Metal-binding</keyword>
<dbReference type="Pfam" id="PF01979">
    <property type="entry name" value="Amidohydro_1"/>
    <property type="match status" value="1"/>
</dbReference>
<evidence type="ECO:0000256" key="7">
    <source>
        <dbReference type="ARBA" id="ARBA00022833"/>
    </source>
</evidence>
<feature type="binding site" evidence="9">
    <location>
        <position position="218"/>
    </location>
    <ligand>
        <name>substrate</name>
    </ligand>
</feature>
<feature type="binding site" evidence="9">
    <location>
        <position position="40"/>
    </location>
    <ligand>
        <name>substrate</name>
    </ligand>
</feature>
<feature type="modified residue" description="N6-carboxylysine" evidence="9">
    <location>
        <position position="98"/>
    </location>
</feature>
<feature type="binding site" description="via carbamate group" evidence="9">
    <location>
        <position position="98"/>
    </location>
    <ligand>
        <name>Zn(2+)</name>
        <dbReference type="ChEBI" id="CHEBI:29105"/>
        <label>2</label>
    </ligand>
</feature>
<keyword evidence="7 9" id="KW-0862">Zinc</keyword>
<evidence type="ECO:0000256" key="5">
    <source>
        <dbReference type="ARBA" id="ARBA00022723"/>
    </source>
</evidence>
<evidence type="ECO:0000256" key="6">
    <source>
        <dbReference type="ARBA" id="ARBA00022801"/>
    </source>
</evidence>
<comment type="cofactor">
    <cofactor evidence="9 10">
        <name>Zn(2+)</name>
        <dbReference type="ChEBI" id="CHEBI:29105"/>
    </cofactor>
    <text evidence="9 10">Binds 2 Zn(2+) ions per subunit.</text>
</comment>
<comment type="pathway">
    <text evidence="2 9 10">Pyrimidine metabolism; UMP biosynthesis via de novo pathway; (S)-dihydroorotate from bicarbonate: step 3/3.</text>
</comment>
<feature type="binding site" evidence="9">
    <location>
        <position position="135"/>
    </location>
    <ligand>
        <name>substrate</name>
    </ligand>
</feature>
<reference evidence="12" key="1">
    <citation type="submission" date="2023-06" db="EMBL/GenBank/DDBJ databases">
        <authorList>
            <person name="Zhang S."/>
        </authorList>
    </citation>
    <scope>NUCLEOTIDE SEQUENCE</scope>
    <source>
        <strain evidence="12">SG2303</strain>
    </source>
</reference>
<evidence type="ECO:0000256" key="8">
    <source>
        <dbReference type="ARBA" id="ARBA00022975"/>
    </source>
</evidence>
<dbReference type="PANTHER" id="PTHR43137:SF1">
    <property type="entry name" value="DIHYDROOROTASE"/>
    <property type="match status" value="1"/>
</dbReference>
<evidence type="ECO:0000256" key="10">
    <source>
        <dbReference type="RuleBase" id="RU003440"/>
    </source>
</evidence>
<dbReference type="EMBL" id="JAUEDK010000012">
    <property type="protein sequence ID" value="MDN0075052.1"/>
    <property type="molecule type" value="Genomic_DNA"/>
</dbReference>
<name>A0ABT7XMN4_9NEIS</name>
<feature type="binding site" evidence="9">
    <location>
        <position position="250"/>
    </location>
    <ligand>
        <name>substrate</name>
    </ligand>
</feature>
<gene>
    <name evidence="9 12" type="primary">pyrC</name>
    <name evidence="12" type="ORF">QU481_09095</name>
</gene>
<keyword evidence="6 9" id="KW-0378">Hydrolase</keyword>
<dbReference type="EC" id="3.5.2.3" evidence="4 9"/>
<accession>A0ABT7XMN4</accession>
<feature type="binding site" evidence="9">
    <location>
        <position position="246"/>
    </location>
    <ligand>
        <name>Zn(2+)</name>
        <dbReference type="ChEBI" id="CHEBI:29105"/>
        <label>1</label>
    </ligand>
</feature>
<feature type="binding site" evidence="9">
    <location>
        <position position="262"/>
    </location>
    <ligand>
        <name>substrate</name>
    </ligand>
</feature>
<dbReference type="InterPro" id="IPR032466">
    <property type="entry name" value="Metal_Hydrolase"/>
</dbReference>
<evidence type="ECO:0000256" key="3">
    <source>
        <dbReference type="ARBA" id="ARBA00005631"/>
    </source>
</evidence>
<evidence type="ECO:0000256" key="4">
    <source>
        <dbReference type="ARBA" id="ARBA00012860"/>
    </source>
</evidence>
<feature type="domain" description="Amidohydrolase-related" evidence="11">
    <location>
        <begin position="10"/>
        <end position="309"/>
    </location>
</feature>
<evidence type="ECO:0000259" key="11">
    <source>
        <dbReference type="Pfam" id="PF01979"/>
    </source>
</evidence>
<feature type="binding site" evidence="9">
    <location>
        <position position="14"/>
    </location>
    <ligand>
        <name>Zn(2+)</name>
        <dbReference type="ChEBI" id="CHEBI:29105"/>
        <label>1</label>
    </ligand>
</feature>
<comment type="subunit">
    <text evidence="9">Homodimer.</text>
</comment>
<dbReference type="Gene3D" id="3.20.20.140">
    <property type="entry name" value="Metal-dependent hydrolases"/>
    <property type="match status" value="1"/>
</dbReference>
<dbReference type="SUPFAM" id="SSF51556">
    <property type="entry name" value="Metallo-dependent hydrolases"/>
    <property type="match status" value="1"/>
</dbReference>
<protein>
    <recommendedName>
        <fullName evidence="4 9">Dihydroorotase</fullName>
        <shortName evidence="9">DHOase</shortName>
        <ecNumber evidence="4 9">3.5.2.3</ecNumber>
    </recommendedName>
</protein>
<dbReference type="HAMAP" id="MF_00219">
    <property type="entry name" value="PyrC_classII"/>
    <property type="match status" value="1"/>
</dbReference>
<dbReference type="InterPro" id="IPR002195">
    <property type="entry name" value="Dihydroorotase_CS"/>
</dbReference>
<comment type="function">
    <text evidence="1 9">Catalyzes the reversible cyclization of carbamoyl aspartate to dihydroorotate.</text>
</comment>
<evidence type="ECO:0000313" key="13">
    <source>
        <dbReference type="Proteomes" id="UP001168540"/>
    </source>
</evidence>
<dbReference type="Proteomes" id="UP001168540">
    <property type="component" value="Unassembled WGS sequence"/>
</dbReference>
<dbReference type="NCBIfam" id="TIGR00856">
    <property type="entry name" value="pyrC_dimer"/>
    <property type="match status" value="1"/>
</dbReference>
<organism evidence="12 13">
    <name type="scientific">Crenobacter oryzisoli</name>
    <dbReference type="NCBI Taxonomy" id="3056844"/>
    <lineage>
        <taxon>Bacteria</taxon>
        <taxon>Pseudomonadati</taxon>
        <taxon>Pseudomonadota</taxon>
        <taxon>Betaproteobacteria</taxon>
        <taxon>Neisseriales</taxon>
        <taxon>Neisseriaceae</taxon>
        <taxon>Crenobacter</taxon>
    </lineage>
</organism>
<dbReference type="PANTHER" id="PTHR43137">
    <property type="entry name" value="DIHYDROOROTASE"/>
    <property type="match status" value="1"/>
</dbReference>
<sequence length="342" mass="37010">MQLTLIRPDDWHLHLRDGAALSAVLPDTCRQMGRAIVMPNLKPPVTTLAQAEAYRERILAARPAGSRFEPLMTLYLTDNTPASEIRAAKASGIVHGVKLYPAGATTNSDAGVTSIDKAMPALEAMAEVGMPLLVHGEVTDPAIDIFDREAVFIEQVFEPLVARLPELRVVFEHITTKDAAEYVARASANIAATVTAHHLLMNRNALFVGGIRPHHYCLPVLKRELHRQALVKAVTSGSDRFFLGTDSAPHAKGAKEAACGCAGMYTAHAAIELYAEAFEAAGALDKLEAFASLNGPAFYRLPVNSDTITLVKEPRTVADELSYGEEVLVPLRAGEMIGWQLR</sequence>
<comment type="catalytic activity">
    <reaction evidence="9 10">
        <text>(S)-dihydroorotate + H2O = N-carbamoyl-L-aspartate + H(+)</text>
        <dbReference type="Rhea" id="RHEA:24296"/>
        <dbReference type="ChEBI" id="CHEBI:15377"/>
        <dbReference type="ChEBI" id="CHEBI:15378"/>
        <dbReference type="ChEBI" id="CHEBI:30864"/>
        <dbReference type="ChEBI" id="CHEBI:32814"/>
        <dbReference type="EC" id="3.5.2.3"/>
    </reaction>
</comment>
<dbReference type="InterPro" id="IPR004721">
    <property type="entry name" value="DHOdimr"/>
</dbReference>
<proteinExistence type="inferred from homology"/>
<feature type="binding site" description="via carbamate group" evidence="9">
    <location>
        <position position="98"/>
    </location>
    <ligand>
        <name>Zn(2+)</name>
        <dbReference type="ChEBI" id="CHEBI:29105"/>
        <label>1</label>
    </ligand>
</feature>
<comment type="caution">
    <text evidence="12">The sequence shown here is derived from an EMBL/GenBank/DDBJ whole genome shotgun (WGS) entry which is preliminary data.</text>
</comment>
<dbReference type="RefSeq" id="WP_289829641.1">
    <property type="nucleotide sequence ID" value="NZ_JAUEDK010000012.1"/>
</dbReference>
<feature type="binding site" evidence="9">
    <location>
        <position position="173"/>
    </location>
    <ligand>
        <name>Zn(2+)</name>
        <dbReference type="ChEBI" id="CHEBI:29105"/>
        <label>2</label>
    </ligand>
</feature>
<evidence type="ECO:0000256" key="2">
    <source>
        <dbReference type="ARBA" id="ARBA00004880"/>
    </source>
</evidence>
<feature type="active site" evidence="9">
    <location>
        <position position="246"/>
    </location>
</feature>
<feature type="binding site" evidence="9">
    <location>
        <position position="12"/>
    </location>
    <ligand>
        <name>Zn(2+)</name>
        <dbReference type="ChEBI" id="CHEBI:29105"/>
        <label>1</label>
    </ligand>
</feature>